<keyword evidence="3 6" id="KW-0812">Transmembrane</keyword>
<dbReference type="Proteomes" id="UP000216913">
    <property type="component" value="Unassembled WGS sequence"/>
</dbReference>
<evidence type="ECO:0000256" key="2">
    <source>
        <dbReference type="ARBA" id="ARBA00022475"/>
    </source>
</evidence>
<evidence type="ECO:0000256" key="5">
    <source>
        <dbReference type="ARBA" id="ARBA00023136"/>
    </source>
</evidence>
<feature type="transmembrane region" description="Helical" evidence="6">
    <location>
        <begin position="12"/>
        <end position="32"/>
    </location>
</feature>
<evidence type="ECO:0000313" key="8">
    <source>
        <dbReference type="Proteomes" id="UP000216913"/>
    </source>
</evidence>
<evidence type="ECO:0000313" key="7">
    <source>
        <dbReference type="EMBL" id="OZI52102.1"/>
    </source>
</evidence>
<dbReference type="PANTHER" id="PTHR30086:SF20">
    <property type="entry name" value="ARGININE EXPORTER PROTEIN ARGO-RELATED"/>
    <property type="match status" value="1"/>
</dbReference>
<dbReference type="AlphaFoldDB" id="A0A261TSI2"/>
<proteinExistence type="predicted"/>
<dbReference type="InterPro" id="IPR001123">
    <property type="entry name" value="LeuE-type"/>
</dbReference>
<dbReference type="Pfam" id="PF01810">
    <property type="entry name" value="LysE"/>
    <property type="match status" value="1"/>
</dbReference>
<comment type="subcellular location">
    <subcellularLocation>
        <location evidence="1">Cell membrane</location>
        <topology evidence="1">Multi-pass membrane protein</topology>
    </subcellularLocation>
</comment>
<keyword evidence="5 6" id="KW-0472">Membrane</keyword>
<dbReference type="EMBL" id="NEVP01000006">
    <property type="protein sequence ID" value="OZI52102.1"/>
    <property type="molecule type" value="Genomic_DNA"/>
</dbReference>
<dbReference type="OrthoDB" id="5638726at2"/>
<protein>
    <submittedName>
        <fullName evidence="7">Amino acid transporter</fullName>
    </submittedName>
</protein>
<keyword evidence="8" id="KW-1185">Reference proteome</keyword>
<evidence type="ECO:0000256" key="6">
    <source>
        <dbReference type="SAM" id="Phobius"/>
    </source>
</evidence>
<dbReference type="GO" id="GO:0005886">
    <property type="term" value="C:plasma membrane"/>
    <property type="evidence" value="ECO:0007669"/>
    <property type="project" value="UniProtKB-SubCell"/>
</dbReference>
<feature type="transmembrane region" description="Helical" evidence="6">
    <location>
        <begin position="185"/>
        <end position="206"/>
    </location>
</feature>
<evidence type="ECO:0000256" key="3">
    <source>
        <dbReference type="ARBA" id="ARBA00022692"/>
    </source>
</evidence>
<name>A0A261TSI2_9BORD</name>
<feature type="transmembrane region" description="Helical" evidence="6">
    <location>
        <begin position="113"/>
        <end position="133"/>
    </location>
</feature>
<dbReference type="RefSeq" id="WP_094800060.1">
    <property type="nucleotide sequence ID" value="NZ_NEVP01000006.1"/>
</dbReference>
<dbReference type="PANTHER" id="PTHR30086">
    <property type="entry name" value="ARGININE EXPORTER PROTEIN ARGO"/>
    <property type="match status" value="1"/>
</dbReference>
<feature type="transmembrane region" description="Helical" evidence="6">
    <location>
        <begin position="74"/>
        <end position="92"/>
    </location>
</feature>
<organism evidence="7 8">
    <name type="scientific">Bordetella genomosp. 5</name>
    <dbReference type="NCBI Taxonomy" id="1395608"/>
    <lineage>
        <taxon>Bacteria</taxon>
        <taxon>Pseudomonadati</taxon>
        <taxon>Pseudomonadota</taxon>
        <taxon>Betaproteobacteria</taxon>
        <taxon>Burkholderiales</taxon>
        <taxon>Alcaligenaceae</taxon>
        <taxon>Bordetella</taxon>
    </lineage>
</organism>
<dbReference type="GO" id="GO:0015171">
    <property type="term" value="F:amino acid transmembrane transporter activity"/>
    <property type="evidence" value="ECO:0007669"/>
    <property type="project" value="TreeGrafter"/>
</dbReference>
<keyword evidence="4 6" id="KW-1133">Transmembrane helix</keyword>
<reference evidence="7 8" key="1">
    <citation type="submission" date="2017-05" db="EMBL/GenBank/DDBJ databases">
        <title>Complete and WGS of Bordetella genogroups.</title>
        <authorList>
            <person name="Spilker T."/>
            <person name="LiPuma J."/>
        </authorList>
    </citation>
    <scope>NUCLEOTIDE SEQUENCE [LARGE SCALE GENOMIC DNA]</scope>
    <source>
        <strain evidence="7 8">AU10456</strain>
    </source>
</reference>
<feature type="transmembrane region" description="Helical" evidence="6">
    <location>
        <begin position="44"/>
        <end position="68"/>
    </location>
</feature>
<keyword evidence="2" id="KW-1003">Cell membrane</keyword>
<evidence type="ECO:0000256" key="4">
    <source>
        <dbReference type="ARBA" id="ARBA00022989"/>
    </source>
</evidence>
<sequence length="207" mass="22144">MSLFAPGVGPALIAGFLLSLSLILAIGAQNAFVLRQGLRREHVFAVCITCAVSDAALIGLGVSGFGLISTRLPWIEPVMRYGGALFLFVYAARNLRQALRAHDALRPAETGSASLRATLLTCLALTWLNPHVYLDTVVLLGSIASQYDDHRRAFGIGAACASFLFFFALGYGARLLRPWFARPAAWRLLDGLVALVMTAIGVSLLLG</sequence>
<feature type="transmembrane region" description="Helical" evidence="6">
    <location>
        <begin position="153"/>
        <end position="173"/>
    </location>
</feature>
<gene>
    <name evidence="7" type="ORF">CAL25_11450</name>
</gene>
<comment type="caution">
    <text evidence="7">The sequence shown here is derived from an EMBL/GenBank/DDBJ whole genome shotgun (WGS) entry which is preliminary data.</text>
</comment>
<evidence type="ECO:0000256" key="1">
    <source>
        <dbReference type="ARBA" id="ARBA00004651"/>
    </source>
</evidence>
<accession>A0A261TSI2</accession>